<dbReference type="SMART" id="SM00354">
    <property type="entry name" value="HTH_LACI"/>
    <property type="match status" value="1"/>
</dbReference>
<dbReference type="PROSITE" id="PS50932">
    <property type="entry name" value="HTH_LACI_2"/>
    <property type="match status" value="1"/>
</dbReference>
<keyword evidence="1" id="KW-0805">Transcription regulation</keyword>
<evidence type="ECO:0000256" key="2">
    <source>
        <dbReference type="ARBA" id="ARBA00023125"/>
    </source>
</evidence>
<dbReference type="CDD" id="cd01574">
    <property type="entry name" value="PBP1_LacI"/>
    <property type="match status" value="1"/>
</dbReference>
<dbReference type="InterPro" id="IPR000843">
    <property type="entry name" value="HTH_LacI"/>
</dbReference>
<dbReference type="Gene3D" id="1.10.260.40">
    <property type="entry name" value="lambda repressor-like DNA-binding domains"/>
    <property type="match status" value="1"/>
</dbReference>
<dbReference type="Gene3D" id="3.40.50.2300">
    <property type="match status" value="2"/>
</dbReference>
<organism evidence="5 6">
    <name type="scientific">Bifidobacterium catulorum</name>
    <dbReference type="NCBI Taxonomy" id="1630173"/>
    <lineage>
        <taxon>Bacteria</taxon>
        <taxon>Bacillati</taxon>
        <taxon>Actinomycetota</taxon>
        <taxon>Actinomycetes</taxon>
        <taxon>Bifidobacteriales</taxon>
        <taxon>Bifidobacteriaceae</taxon>
        <taxon>Bifidobacterium</taxon>
    </lineage>
</organism>
<evidence type="ECO:0000313" key="5">
    <source>
        <dbReference type="EMBL" id="PWG60535.1"/>
    </source>
</evidence>
<dbReference type="Pfam" id="PF13377">
    <property type="entry name" value="Peripla_BP_3"/>
    <property type="match status" value="1"/>
</dbReference>
<dbReference type="Pfam" id="PF00356">
    <property type="entry name" value="LacI"/>
    <property type="match status" value="1"/>
</dbReference>
<dbReference type="PANTHER" id="PTHR30146">
    <property type="entry name" value="LACI-RELATED TRANSCRIPTIONAL REPRESSOR"/>
    <property type="match status" value="1"/>
</dbReference>
<evidence type="ECO:0000256" key="3">
    <source>
        <dbReference type="ARBA" id="ARBA00023163"/>
    </source>
</evidence>
<keyword evidence="3" id="KW-0804">Transcription</keyword>
<dbReference type="Proteomes" id="UP000245753">
    <property type="component" value="Unassembled WGS sequence"/>
</dbReference>
<accession>A0A2U2MUM2</accession>
<reference evidence="5 6" key="1">
    <citation type="journal article" date="2018" name="Int. J. Syst. Evol. Microbiol.">
        <title>Bifidobacterium catulorum sp. nov., a novel taxon from the faeces of the baby common marmoset (Callithrix jacchus).</title>
        <authorList>
            <person name="Modesto M."/>
            <person name="Michelini S."/>
            <person name="Oki K."/>
            <person name="Biavati B."/>
            <person name="Watanabe K."/>
            <person name="Mattarelli P."/>
        </authorList>
    </citation>
    <scope>NUCLEOTIDE SEQUENCE [LARGE SCALE GENOMIC DNA]</scope>
    <source>
        <strain evidence="5 6">MRM 8.19</strain>
    </source>
</reference>
<dbReference type="SUPFAM" id="SSF47413">
    <property type="entry name" value="lambda repressor-like DNA-binding domains"/>
    <property type="match status" value="1"/>
</dbReference>
<keyword evidence="2" id="KW-0238">DNA-binding</keyword>
<evidence type="ECO:0000313" key="6">
    <source>
        <dbReference type="Proteomes" id="UP000245753"/>
    </source>
</evidence>
<dbReference type="PANTHER" id="PTHR30146:SF153">
    <property type="entry name" value="LACTOSE OPERON REPRESSOR"/>
    <property type="match status" value="1"/>
</dbReference>
<dbReference type="SUPFAM" id="SSF53822">
    <property type="entry name" value="Periplasmic binding protein-like I"/>
    <property type="match status" value="1"/>
</dbReference>
<dbReference type="CDD" id="cd01392">
    <property type="entry name" value="HTH_LacI"/>
    <property type="match status" value="1"/>
</dbReference>
<dbReference type="GO" id="GO:0000976">
    <property type="term" value="F:transcription cis-regulatory region binding"/>
    <property type="evidence" value="ECO:0007669"/>
    <property type="project" value="TreeGrafter"/>
</dbReference>
<protein>
    <submittedName>
        <fullName evidence="5">LacI family transcriptional regulator</fullName>
    </submittedName>
</protein>
<gene>
    <name evidence="5" type="ORF">DF200_01210</name>
</gene>
<feature type="domain" description="HTH lacI-type" evidence="4">
    <location>
        <begin position="47"/>
        <end position="101"/>
    </location>
</feature>
<dbReference type="InterPro" id="IPR028082">
    <property type="entry name" value="Peripla_BP_I"/>
</dbReference>
<evidence type="ECO:0000256" key="1">
    <source>
        <dbReference type="ARBA" id="ARBA00023015"/>
    </source>
</evidence>
<dbReference type="AlphaFoldDB" id="A0A2U2MUM2"/>
<name>A0A2U2MUM2_9BIFI</name>
<dbReference type="PRINTS" id="PR00036">
    <property type="entry name" value="HTHLACI"/>
</dbReference>
<dbReference type="InterPro" id="IPR010982">
    <property type="entry name" value="Lambda_DNA-bd_dom_sf"/>
</dbReference>
<keyword evidence="6" id="KW-1185">Reference proteome</keyword>
<dbReference type="InterPro" id="IPR046335">
    <property type="entry name" value="LacI/GalR-like_sensor"/>
</dbReference>
<proteinExistence type="predicted"/>
<dbReference type="GO" id="GO:0003700">
    <property type="term" value="F:DNA-binding transcription factor activity"/>
    <property type="evidence" value="ECO:0007669"/>
    <property type="project" value="TreeGrafter"/>
</dbReference>
<dbReference type="EMBL" id="QFFN01000002">
    <property type="protein sequence ID" value="PWG60535.1"/>
    <property type="molecule type" value="Genomic_DNA"/>
</dbReference>
<comment type="caution">
    <text evidence="5">The sequence shown here is derived from an EMBL/GenBank/DDBJ whole genome shotgun (WGS) entry which is preliminary data.</text>
</comment>
<evidence type="ECO:0000259" key="4">
    <source>
        <dbReference type="PROSITE" id="PS50932"/>
    </source>
</evidence>
<dbReference type="PROSITE" id="PS00356">
    <property type="entry name" value="HTH_LACI_1"/>
    <property type="match status" value="1"/>
</dbReference>
<sequence length="403" mass="43072">MCIRRRTMHVDAHPMPDGRPTAVSSDVSDVALAASFGGYMTMPSKRVSIFDVARAAGVSHQTVSRVINHSPNVSVATRAKVQATIDELGYRPSSAARALATQRTRTIALIAAGMSYHGPLSTISTIESMARKHGLYVSIAMMNDHEYTQEAFEEVANSCLDQGVEAFVFVAPTEPMVEAALSARLKAPRIVLTASHGSSDIDIEAIVAKDPTIACLGIDQWSALRDVAEHLAGLGHRRALYLSGPHDWRDAVTRRAAWEAESAARGIESRTIAVDDWSAQSAYECFERYLATLDDPKSQLPTAIVTANDLHAIGVRRSLGEHGFDVPGDVSLVGYDDMSGADNLMPPLTTIHPDFAALGVAAMDVLFSLLGTPADKVDLPKLHGVASIAAPLIVRDSSAVPGR</sequence>